<reference evidence="3" key="1">
    <citation type="submission" date="2020-05" db="EMBL/GenBank/DDBJ databases">
        <title>Phylogenomic resolution of chytrid fungi.</title>
        <authorList>
            <person name="Stajich J.E."/>
            <person name="Amses K."/>
            <person name="Simmons R."/>
            <person name="Seto K."/>
            <person name="Myers J."/>
            <person name="Bonds A."/>
            <person name="Quandt C.A."/>
            <person name="Barry K."/>
            <person name="Liu P."/>
            <person name="Grigoriev I."/>
            <person name="Longcore J.E."/>
            <person name="James T.Y."/>
        </authorList>
    </citation>
    <scope>NUCLEOTIDE SEQUENCE</scope>
    <source>
        <strain evidence="3">JEL0476</strain>
    </source>
</reference>
<keyword evidence="4" id="KW-1185">Reference proteome</keyword>
<accession>A0AAD5XYN3</accession>
<keyword evidence="2" id="KW-1133">Transmembrane helix</keyword>
<dbReference type="EMBL" id="JADGJW010000250">
    <property type="protein sequence ID" value="KAJ3221122.1"/>
    <property type="molecule type" value="Genomic_DNA"/>
</dbReference>
<gene>
    <name evidence="3" type="ORF">HK099_003769</name>
</gene>
<feature type="region of interest" description="Disordered" evidence="1">
    <location>
        <begin position="131"/>
        <end position="163"/>
    </location>
</feature>
<organism evidence="3 4">
    <name type="scientific">Clydaea vesicula</name>
    <dbReference type="NCBI Taxonomy" id="447962"/>
    <lineage>
        <taxon>Eukaryota</taxon>
        <taxon>Fungi</taxon>
        <taxon>Fungi incertae sedis</taxon>
        <taxon>Chytridiomycota</taxon>
        <taxon>Chytridiomycota incertae sedis</taxon>
        <taxon>Chytridiomycetes</taxon>
        <taxon>Lobulomycetales</taxon>
        <taxon>Lobulomycetaceae</taxon>
        <taxon>Clydaea</taxon>
    </lineage>
</organism>
<feature type="compositionally biased region" description="Polar residues" evidence="1">
    <location>
        <begin position="89"/>
        <end position="102"/>
    </location>
</feature>
<feature type="compositionally biased region" description="Basic and acidic residues" evidence="1">
    <location>
        <begin position="103"/>
        <end position="116"/>
    </location>
</feature>
<protein>
    <submittedName>
        <fullName evidence="3">Uncharacterized protein</fullName>
    </submittedName>
</protein>
<comment type="caution">
    <text evidence="3">The sequence shown here is derived from an EMBL/GenBank/DDBJ whole genome shotgun (WGS) entry which is preliminary data.</text>
</comment>
<dbReference type="AlphaFoldDB" id="A0AAD5XYN3"/>
<keyword evidence="2" id="KW-0472">Membrane</keyword>
<name>A0AAD5XYN3_9FUNG</name>
<proteinExistence type="predicted"/>
<evidence type="ECO:0000256" key="2">
    <source>
        <dbReference type="SAM" id="Phobius"/>
    </source>
</evidence>
<feature type="region of interest" description="Disordered" evidence="1">
    <location>
        <begin position="87"/>
        <end position="116"/>
    </location>
</feature>
<evidence type="ECO:0000256" key="1">
    <source>
        <dbReference type="SAM" id="MobiDB-lite"/>
    </source>
</evidence>
<evidence type="ECO:0000313" key="3">
    <source>
        <dbReference type="EMBL" id="KAJ3221122.1"/>
    </source>
</evidence>
<feature type="transmembrane region" description="Helical" evidence="2">
    <location>
        <begin position="31"/>
        <end position="56"/>
    </location>
</feature>
<sequence length="163" mass="18487">MTLFGYKNKLNNAKISNSANGMKVKRAHIELVFFLIIYMLSGWTAALLSLNNFFFYHPGYSTDYDSNFSLYFNFMEKLFIIAVGKKSETTTQGSNRASSHNDSVSEKHASDNDPREAFVDQTEIQPIYVELPDRNSTRQSVLGRQSSSFSGAAVVVSRDWRDE</sequence>
<feature type="compositionally biased region" description="Low complexity" evidence="1">
    <location>
        <begin position="146"/>
        <end position="157"/>
    </location>
</feature>
<dbReference type="Proteomes" id="UP001211065">
    <property type="component" value="Unassembled WGS sequence"/>
</dbReference>
<evidence type="ECO:0000313" key="4">
    <source>
        <dbReference type="Proteomes" id="UP001211065"/>
    </source>
</evidence>
<keyword evidence="2" id="KW-0812">Transmembrane</keyword>